<gene>
    <name evidence="1" type="ORF">NU887_15225</name>
</gene>
<comment type="caution">
    <text evidence="1">The sequence shown here is derived from an EMBL/GenBank/DDBJ whole genome shotgun (WGS) entry which is preliminary data.</text>
</comment>
<reference evidence="1" key="1">
    <citation type="submission" date="2022-08" db="EMBL/GenBank/DDBJ databases">
        <authorList>
            <person name="Zhang D."/>
        </authorList>
    </citation>
    <scope>NUCLEOTIDE SEQUENCE</scope>
    <source>
        <strain evidence="1">XJ19-11</strain>
    </source>
</reference>
<dbReference type="Proteomes" id="UP001142175">
    <property type="component" value="Unassembled WGS sequence"/>
</dbReference>
<dbReference type="EMBL" id="JANSUY010000014">
    <property type="protein sequence ID" value="MCR9016392.1"/>
    <property type="molecule type" value="Genomic_DNA"/>
</dbReference>
<dbReference type="RefSeq" id="WP_258424238.1">
    <property type="nucleotide sequence ID" value="NZ_JANSUY010000014.1"/>
</dbReference>
<protein>
    <submittedName>
        <fullName evidence="1">Uncharacterized protein</fullName>
    </submittedName>
</protein>
<keyword evidence="2" id="KW-1185">Reference proteome</keyword>
<proteinExistence type="predicted"/>
<accession>A0A9X2PAD9</accession>
<evidence type="ECO:0000313" key="1">
    <source>
        <dbReference type="EMBL" id="MCR9016392.1"/>
    </source>
</evidence>
<sequence>MKDIFIEIKNRIDKYGYHRYLIKPHKTPRYSYTIGLLNSLGFELLFGGGIFYENNYDLELIFKGIINVLLKDKKSRKIHLKDLGNFEIKEVDSSWSSLMMFGALDYYNLDKINTFQIFPVDNEKSTLDTPDMTKPWVQDNKAWKYLDDTISWNYDVPERSLVFTNLNALRGCRLTEYFRFELNEWEIFSGNGAKEPKESIRIVPLFVLIGIDPSIENFLNDPVGKGKFRDSSNENNMIWYNWE</sequence>
<name>A0A9X2PAD9_9BACT</name>
<dbReference type="AlphaFoldDB" id="A0A9X2PAD9"/>
<organism evidence="1 2">
    <name type="scientific">Aquiflexum gelatinilyticum</name>
    <dbReference type="NCBI Taxonomy" id="2961943"/>
    <lineage>
        <taxon>Bacteria</taxon>
        <taxon>Pseudomonadati</taxon>
        <taxon>Bacteroidota</taxon>
        <taxon>Cytophagia</taxon>
        <taxon>Cytophagales</taxon>
        <taxon>Cyclobacteriaceae</taxon>
        <taxon>Aquiflexum</taxon>
    </lineage>
</organism>
<evidence type="ECO:0000313" key="2">
    <source>
        <dbReference type="Proteomes" id="UP001142175"/>
    </source>
</evidence>